<organism evidence="2 3">
    <name type="scientific">Microbispora triticiradicis</name>
    <dbReference type="NCBI Taxonomy" id="2200763"/>
    <lineage>
        <taxon>Bacteria</taxon>
        <taxon>Bacillati</taxon>
        <taxon>Actinomycetota</taxon>
        <taxon>Actinomycetes</taxon>
        <taxon>Streptosporangiales</taxon>
        <taxon>Streptosporangiaceae</taxon>
        <taxon>Microbispora</taxon>
    </lineage>
</organism>
<sequence>MARTRIIAVATTAGLLAALAGLTAPARAGTGAAAGVNAATARAASTSGSCSSKGAFINFNAYYHNSSRYHVFTSFDWSIGGSGVRNKNNVELRVKHHNTAGHDTIHWTWISLDNTRKGYSKLTSANAYRPVPRSGVKVAKNKKAYVEFKAVFDKKGTDPRCGSHTQNI</sequence>
<evidence type="ECO:0008006" key="4">
    <source>
        <dbReference type="Google" id="ProtNLM"/>
    </source>
</evidence>
<comment type="caution">
    <text evidence="2">The sequence shown here is derived from an EMBL/GenBank/DDBJ whole genome shotgun (WGS) entry which is preliminary data.</text>
</comment>
<feature type="signal peptide" evidence="1">
    <location>
        <begin position="1"/>
        <end position="28"/>
    </location>
</feature>
<evidence type="ECO:0000313" key="3">
    <source>
        <dbReference type="Proteomes" id="UP000262538"/>
    </source>
</evidence>
<feature type="chain" id="PRO_5046366762" description="Secreted protein" evidence="1">
    <location>
        <begin position="29"/>
        <end position="168"/>
    </location>
</feature>
<keyword evidence="3" id="KW-1185">Reference proteome</keyword>
<protein>
    <recommendedName>
        <fullName evidence="4">Secreted protein</fullName>
    </recommendedName>
</protein>
<reference evidence="2 3" key="1">
    <citation type="submission" date="2018-08" db="EMBL/GenBank/DDBJ databases">
        <title>Microbispora. triticiradicis sp. nov., a novel actinomycete isolated from the root of wheat (Triticum aestivum L.)).</title>
        <authorList>
            <person name="Han C."/>
        </authorList>
    </citation>
    <scope>NUCLEOTIDE SEQUENCE [LARGE SCALE GENOMIC DNA]</scope>
    <source>
        <strain evidence="2 3">NEAU-HRDPA2-9</strain>
    </source>
</reference>
<keyword evidence="1" id="KW-0732">Signal</keyword>
<evidence type="ECO:0000256" key="1">
    <source>
        <dbReference type="SAM" id="SignalP"/>
    </source>
</evidence>
<name>A0ABX9LRG9_9ACTN</name>
<dbReference type="EMBL" id="QFZU02000010">
    <property type="protein sequence ID" value="RGA06612.1"/>
    <property type="molecule type" value="Genomic_DNA"/>
</dbReference>
<dbReference type="Proteomes" id="UP000262538">
    <property type="component" value="Unassembled WGS sequence"/>
</dbReference>
<gene>
    <name evidence="2" type="ORF">DI270_002075</name>
</gene>
<accession>A0ABX9LRG9</accession>
<proteinExistence type="predicted"/>
<dbReference type="RefSeq" id="WP_111697551.1">
    <property type="nucleotide sequence ID" value="NZ_QFZU02000010.1"/>
</dbReference>
<evidence type="ECO:0000313" key="2">
    <source>
        <dbReference type="EMBL" id="RGA06612.1"/>
    </source>
</evidence>